<dbReference type="CDD" id="cd00303">
    <property type="entry name" value="retropepsin_like"/>
    <property type="match status" value="1"/>
</dbReference>
<dbReference type="InterPro" id="IPR002156">
    <property type="entry name" value="RNaseH_domain"/>
</dbReference>
<evidence type="ECO:0000256" key="9">
    <source>
        <dbReference type="ARBA" id="ARBA00023172"/>
    </source>
</evidence>
<dbReference type="GO" id="GO:0006508">
    <property type="term" value="P:proteolysis"/>
    <property type="evidence" value="ECO:0007669"/>
    <property type="project" value="InterPro"/>
</dbReference>
<dbReference type="InterPro" id="IPR012337">
    <property type="entry name" value="RNaseH-like_sf"/>
</dbReference>
<dbReference type="InterPro" id="IPR021109">
    <property type="entry name" value="Peptidase_aspartic_dom_sf"/>
</dbReference>
<evidence type="ECO:0000256" key="7">
    <source>
        <dbReference type="ARBA" id="ARBA00022908"/>
    </source>
</evidence>
<dbReference type="EC" id="3.1.26.4" evidence="2"/>
<dbReference type="PANTHER" id="PTHR33064">
    <property type="entry name" value="POL PROTEIN"/>
    <property type="match status" value="1"/>
</dbReference>
<keyword evidence="3" id="KW-0808">Transferase</keyword>
<comment type="caution">
    <text evidence="13">The sequence shown here is derived from an EMBL/GenBank/DDBJ whole genome shotgun (WGS) entry which is preliminary data.</text>
</comment>
<evidence type="ECO:0000256" key="8">
    <source>
        <dbReference type="ARBA" id="ARBA00022918"/>
    </source>
</evidence>
<dbReference type="GO" id="GO:0003723">
    <property type="term" value="F:RNA binding"/>
    <property type="evidence" value="ECO:0007669"/>
    <property type="project" value="UniProtKB-KW"/>
</dbReference>
<evidence type="ECO:0000256" key="3">
    <source>
        <dbReference type="ARBA" id="ARBA00022679"/>
    </source>
</evidence>
<evidence type="ECO:0000256" key="4">
    <source>
        <dbReference type="ARBA" id="ARBA00022695"/>
    </source>
</evidence>
<dbReference type="Pfam" id="PF00078">
    <property type="entry name" value="RVT_1"/>
    <property type="match status" value="1"/>
</dbReference>
<proteinExistence type="inferred from homology"/>
<dbReference type="InterPro" id="IPR043128">
    <property type="entry name" value="Rev_trsase/Diguanyl_cyclase"/>
</dbReference>
<dbReference type="GO" id="GO:0004523">
    <property type="term" value="F:RNA-DNA hybrid ribonuclease activity"/>
    <property type="evidence" value="ECO:0007669"/>
    <property type="project" value="UniProtKB-EC"/>
</dbReference>
<dbReference type="PROSITE" id="PS00141">
    <property type="entry name" value="ASP_PROTEASE"/>
    <property type="match status" value="1"/>
</dbReference>
<evidence type="ECO:0000256" key="5">
    <source>
        <dbReference type="ARBA" id="ARBA00022842"/>
    </source>
</evidence>
<dbReference type="SUPFAM" id="SSF50630">
    <property type="entry name" value="Acid proteases"/>
    <property type="match status" value="1"/>
</dbReference>
<reference evidence="13 14" key="1">
    <citation type="journal article" date="2023" name="J. Hered.">
        <title>Chromosome-level genome of the wood stork (Mycteria americana) provides insight into avian chromosome evolution.</title>
        <authorList>
            <person name="Flamio R. Jr."/>
            <person name="Ramstad K.M."/>
        </authorList>
    </citation>
    <scope>NUCLEOTIDE SEQUENCE [LARGE SCALE GENOMIC DNA]</scope>
    <source>
        <strain evidence="13">JAX WOST 10</strain>
    </source>
</reference>
<dbReference type="Gene3D" id="2.40.70.10">
    <property type="entry name" value="Acid Proteases"/>
    <property type="match status" value="1"/>
</dbReference>
<dbReference type="Gene3D" id="3.30.70.270">
    <property type="match status" value="2"/>
</dbReference>
<evidence type="ECO:0000259" key="11">
    <source>
        <dbReference type="PROSITE" id="PS50878"/>
    </source>
</evidence>
<feature type="compositionally biased region" description="Acidic residues" evidence="10">
    <location>
        <begin position="46"/>
        <end position="55"/>
    </location>
</feature>
<dbReference type="Gene3D" id="3.30.420.10">
    <property type="entry name" value="Ribonuclease H-like superfamily/Ribonuclease H"/>
    <property type="match status" value="1"/>
</dbReference>
<evidence type="ECO:0000259" key="12">
    <source>
        <dbReference type="PROSITE" id="PS50879"/>
    </source>
</evidence>
<keyword evidence="6" id="KW-0694">RNA-binding</keyword>
<gene>
    <name evidence="13" type="ORF">QYF61_015727</name>
</gene>
<keyword evidence="14" id="KW-1185">Reference proteome</keyword>
<keyword evidence="8" id="KW-0695">RNA-directed DNA polymerase</keyword>
<keyword evidence="4" id="KW-0548">Nucleotidyltransferase</keyword>
<feature type="compositionally biased region" description="Polar residues" evidence="10">
    <location>
        <begin position="1"/>
        <end position="20"/>
    </location>
</feature>
<accession>A0AAN7RXD2</accession>
<dbReference type="GO" id="GO:0015074">
    <property type="term" value="P:DNA integration"/>
    <property type="evidence" value="ECO:0007669"/>
    <property type="project" value="UniProtKB-KW"/>
</dbReference>
<dbReference type="EMBL" id="JAUNZN010000018">
    <property type="protein sequence ID" value="KAK4811023.1"/>
    <property type="molecule type" value="Genomic_DNA"/>
</dbReference>
<feature type="region of interest" description="Disordered" evidence="10">
    <location>
        <begin position="1"/>
        <end position="58"/>
    </location>
</feature>
<dbReference type="GO" id="GO:0003964">
    <property type="term" value="F:RNA-directed DNA polymerase activity"/>
    <property type="evidence" value="ECO:0007669"/>
    <property type="project" value="UniProtKB-KW"/>
</dbReference>
<dbReference type="PROSITE" id="PS50879">
    <property type="entry name" value="RNASE_H_1"/>
    <property type="match status" value="1"/>
</dbReference>
<dbReference type="Pfam" id="PF17919">
    <property type="entry name" value="RT_RNaseH_2"/>
    <property type="match status" value="1"/>
</dbReference>
<dbReference type="PROSITE" id="PS50878">
    <property type="entry name" value="RT_POL"/>
    <property type="match status" value="1"/>
</dbReference>
<dbReference type="GO" id="GO:0004190">
    <property type="term" value="F:aspartic-type endopeptidase activity"/>
    <property type="evidence" value="ECO:0007669"/>
    <property type="project" value="InterPro"/>
</dbReference>
<keyword evidence="9" id="KW-0233">DNA recombination</keyword>
<protein>
    <recommendedName>
        <fullName evidence="2">ribonuclease H</fullName>
        <ecNumber evidence="2">3.1.26.4</ecNumber>
    </recommendedName>
</protein>
<dbReference type="FunFam" id="3.30.70.270:FF:000020">
    <property type="entry name" value="Transposon Tf2-6 polyprotein-like Protein"/>
    <property type="match status" value="1"/>
</dbReference>
<evidence type="ECO:0000313" key="14">
    <source>
        <dbReference type="Proteomes" id="UP001333110"/>
    </source>
</evidence>
<dbReference type="Pfam" id="PF00075">
    <property type="entry name" value="RNase_H"/>
    <property type="match status" value="1"/>
</dbReference>
<dbReference type="InterPro" id="IPR051320">
    <property type="entry name" value="Viral_Replic_Matur_Polypro"/>
</dbReference>
<dbReference type="AlphaFoldDB" id="A0AAN7RXD2"/>
<feature type="domain" description="Reverse transcriptase" evidence="11">
    <location>
        <begin position="493"/>
        <end position="674"/>
    </location>
</feature>
<sequence length="1094" mass="123772">MATPKPSVTGTAATPNSATDTAKKSWKQKSAYLEREYKRAGPSQGGEEEELVDETETTRSLSLSELRDMRKDFSCRPGEHVVTWLLQCWDSGASSLELEGKEAKQLGSLSMEGGIDKAIGKGAPALSLWRRLLTMELTVLEVVYGDLDNKQLPKGPDEVRCTRPTWQKLVRNAPVLYANSMAVLTGKDREGPTVDELSSHLWEYKESISSSLVSAVEKLVQQLKEDRSYSPSVRTNISAIRGQHSCAQERGYRGYTPRGTLWFYLRDHGEDMRKWDGKPTSTLEARVRELQGKTIPKGVLPGKLLLQIPADSSPDRVKGLILVLILMNELLTPIYMKWVEERDNRVYWTVWIRWPGTSDPQEYKALVDTGAQCTLMPSSYTGAEPISISGVTGGSQQQTVLETEVSLTGNEWQKLPIVTGPEAPCILGIDYLRRGYFKDPKGYRWAFGIAALETEEMKQLSTLPGLSEDPSVVGLLRVEEQQVPIATTTVYPRQYRTNRDSLIPIHKLISIMRKSNGEWRLTVDYRGLNEVTPLLSAAVPDMLELQYELESKAAKWYATNDISNAFFSIPLAAECRPQFAFTWRGVQYTWNRLPQGWKHSPTICHGLIQTALEQGEAPEHLQYIDDIIVWGNTAEEDFEKGKKIVQILLKARFAIKQRKVKGPAQEIQFLGIRWQDGRRQIPMDVINKITAMSPPTSKKETQAFLGIVGFWRMHIPNYSLFVSPLYQVTRKKNNFKWGPEQRQAFEQIKKEIVHAVALGPVWAGQDVKNVLYTAARENGPTWSLWQKAAGETQGRPLGFWSRGYRGSEARYTPTEKEILAAYEGVRAASEVVGTEAQLLLAPWMPVLGWMFKGRVPSTHHATDATWSESVALITQQARIGNPNLPGILEVIMDWPEGKDFRISPEEKVTRAEEAPLYNKLPENEKQYALFPDGSCRILGKHRRWKAAVWKTAEGEGESSQFAEVKAIQLALDIAEREKWPVLYLYTDSWMVANALWGWLQQWKQGNWQCRGKPYRLQHYIAAQVENQFVKVRHVDAHVPKSQATEEHQNNQQVDQAAKMEVAQVDLDWQHKGELFIAGWAHDPSGHQGSDSTYR</sequence>
<dbReference type="GO" id="GO:0006310">
    <property type="term" value="P:DNA recombination"/>
    <property type="evidence" value="ECO:0007669"/>
    <property type="project" value="UniProtKB-KW"/>
</dbReference>
<feature type="domain" description="RNase H type-1" evidence="12">
    <location>
        <begin position="923"/>
        <end position="1062"/>
    </location>
</feature>
<dbReference type="InterPro" id="IPR036397">
    <property type="entry name" value="RNaseH_sf"/>
</dbReference>
<evidence type="ECO:0000256" key="1">
    <source>
        <dbReference type="ARBA" id="ARBA00010879"/>
    </source>
</evidence>
<dbReference type="PANTHER" id="PTHR33064:SF29">
    <property type="entry name" value="PEPTIDASE A2 DOMAIN-CONTAINING PROTEIN-RELATED"/>
    <property type="match status" value="1"/>
</dbReference>
<dbReference type="InterPro" id="IPR043502">
    <property type="entry name" value="DNA/RNA_pol_sf"/>
</dbReference>
<name>A0AAN7RXD2_MYCAM</name>
<comment type="similarity">
    <text evidence="1">Belongs to the beta type-B retroviral polymerase family. HERV class-II K(HML-2) pol subfamily.</text>
</comment>
<dbReference type="InterPro" id="IPR041577">
    <property type="entry name" value="RT_RNaseH_2"/>
</dbReference>
<evidence type="ECO:0000313" key="13">
    <source>
        <dbReference type="EMBL" id="KAK4811023.1"/>
    </source>
</evidence>
<evidence type="ECO:0000256" key="2">
    <source>
        <dbReference type="ARBA" id="ARBA00012180"/>
    </source>
</evidence>
<dbReference type="Gene3D" id="3.10.10.10">
    <property type="entry name" value="HIV Type 1 Reverse Transcriptase, subunit A, domain 1"/>
    <property type="match status" value="1"/>
</dbReference>
<evidence type="ECO:0000256" key="10">
    <source>
        <dbReference type="SAM" id="MobiDB-lite"/>
    </source>
</evidence>
<keyword evidence="7" id="KW-0229">DNA integration</keyword>
<dbReference type="Proteomes" id="UP001333110">
    <property type="component" value="Unassembled WGS sequence"/>
</dbReference>
<keyword evidence="5" id="KW-0460">Magnesium</keyword>
<dbReference type="InterPro" id="IPR001969">
    <property type="entry name" value="Aspartic_peptidase_AS"/>
</dbReference>
<dbReference type="InterPro" id="IPR000477">
    <property type="entry name" value="RT_dom"/>
</dbReference>
<dbReference type="SUPFAM" id="SSF56672">
    <property type="entry name" value="DNA/RNA polymerases"/>
    <property type="match status" value="1"/>
</dbReference>
<organism evidence="13 14">
    <name type="scientific">Mycteria americana</name>
    <name type="common">Wood stork</name>
    <dbReference type="NCBI Taxonomy" id="33587"/>
    <lineage>
        <taxon>Eukaryota</taxon>
        <taxon>Metazoa</taxon>
        <taxon>Chordata</taxon>
        <taxon>Craniata</taxon>
        <taxon>Vertebrata</taxon>
        <taxon>Euteleostomi</taxon>
        <taxon>Archelosauria</taxon>
        <taxon>Archosauria</taxon>
        <taxon>Dinosauria</taxon>
        <taxon>Saurischia</taxon>
        <taxon>Theropoda</taxon>
        <taxon>Coelurosauria</taxon>
        <taxon>Aves</taxon>
        <taxon>Neognathae</taxon>
        <taxon>Neoaves</taxon>
        <taxon>Aequornithes</taxon>
        <taxon>Ciconiiformes</taxon>
        <taxon>Ciconiidae</taxon>
        <taxon>Mycteria</taxon>
    </lineage>
</organism>
<dbReference type="SUPFAM" id="SSF53098">
    <property type="entry name" value="Ribonuclease H-like"/>
    <property type="match status" value="1"/>
</dbReference>
<evidence type="ECO:0000256" key="6">
    <source>
        <dbReference type="ARBA" id="ARBA00022884"/>
    </source>
</evidence>